<evidence type="ECO:0000256" key="5">
    <source>
        <dbReference type="ARBA" id="ARBA00022723"/>
    </source>
</evidence>
<evidence type="ECO:0000256" key="2">
    <source>
        <dbReference type="ARBA" id="ARBA00022676"/>
    </source>
</evidence>
<keyword evidence="2 13" id="KW-0328">Glycosyltransferase</keyword>
<evidence type="ECO:0000256" key="13">
    <source>
        <dbReference type="RuleBase" id="RU362114"/>
    </source>
</evidence>
<dbReference type="SUPFAM" id="SSF47587">
    <property type="entry name" value="Domain of poly(ADP-ribose) polymerase"/>
    <property type="match status" value="1"/>
</dbReference>
<evidence type="ECO:0000256" key="1">
    <source>
        <dbReference type="ARBA" id="ARBA00004123"/>
    </source>
</evidence>
<reference evidence="18" key="1">
    <citation type="submission" date="2021-02" db="EMBL/GenBank/DDBJ databases">
        <authorList>
            <person name="Nowell W R."/>
        </authorList>
    </citation>
    <scope>NUCLEOTIDE SEQUENCE</scope>
</reference>
<dbReference type="Gene3D" id="2.20.140.10">
    <property type="entry name" value="WGR domain"/>
    <property type="match status" value="1"/>
</dbReference>
<keyword evidence="11" id="KW-0539">Nucleus</keyword>
<evidence type="ECO:0000313" key="18">
    <source>
        <dbReference type="EMBL" id="CAF4138939.1"/>
    </source>
</evidence>
<evidence type="ECO:0000256" key="11">
    <source>
        <dbReference type="ARBA" id="ARBA00023242"/>
    </source>
</evidence>
<gene>
    <name evidence="18" type="ORF">UJA718_LOCUS2767</name>
</gene>
<dbReference type="GO" id="GO:0008270">
    <property type="term" value="F:zinc ion binding"/>
    <property type="evidence" value="ECO:0007669"/>
    <property type="project" value="UniProtKB-KW"/>
</dbReference>
<feature type="region of interest" description="Disordered" evidence="14">
    <location>
        <begin position="197"/>
        <end position="217"/>
    </location>
</feature>
<dbReference type="InterPro" id="IPR004102">
    <property type="entry name" value="Poly(ADP-ribose)pol_reg_dom"/>
</dbReference>
<keyword evidence="9 13" id="KW-0520">NAD</keyword>
<dbReference type="SMART" id="SM00773">
    <property type="entry name" value="WGR"/>
    <property type="match status" value="1"/>
</dbReference>
<feature type="domain" description="WGR" evidence="17">
    <location>
        <begin position="100"/>
        <end position="191"/>
    </location>
</feature>
<dbReference type="Gene3D" id="3.90.228.10">
    <property type="match status" value="1"/>
</dbReference>
<evidence type="ECO:0000256" key="6">
    <source>
        <dbReference type="ARBA" id="ARBA00022737"/>
    </source>
</evidence>
<evidence type="ECO:0000256" key="7">
    <source>
        <dbReference type="ARBA" id="ARBA00022771"/>
    </source>
</evidence>
<dbReference type="InterPro" id="IPR050800">
    <property type="entry name" value="ARTD/PARP"/>
</dbReference>
<dbReference type="InterPro" id="IPR036616">
    <property type="entry name" value="Poly(ADP-ribose)pol_reg_dom_sf"/>
</dbReference>
<feature type="region of interest" description="Disordered" evidence="14">
    <location>
        <begin position="755"/>
        <end position="821"/>
    </location>
</feature>
<feature type="compositionally biased region" description="Basic and acidic residues" evidence="14">
    <location>
        <begin position="793"/>
        <end position="805"/>
    </location>
</feature>
<evidence type="ECO:0000259" key="17">
    <source>
        <dbReference type="PROSITE" id="PS51977"/>
    </source>
</evidence>
<dbReference type="Proteomes" id="UP000663873">
    <property type="component" value="Unassembled WGS sequence"/>
</dbReference>
<feature type="domain" description="PARP catalytic" evidence="15">
    <location>
        <begin position="361"/>
        <end position="586"/>
    </location>
</feature>
<evidence type="ECO:0000256" key="12">
    <source>
        <dbReference type="ARBA" id="ARBA00024347"/>
    </source>
</evidence>
<dbReference type="GO" id="GO:0070212">
    <property type="term" value="P:protein poly-ADP-ribosylation"/>
    <property type="evidence" value="ECO:0007669"/>
    <property type="project" value="TreeGrafter"/>
</dbReference>
<feature type="compositionally biased region" description="Polar residues" evidence="14">
    <location>
        <begin position="755"/>
        <end position="768"/>
    </location>
</feature>
<evidence type="ECO:0000256" key="3">
    <source>
        <dbReference type="ARBA" id="ARBA00022679"/>
    </source>
</evidence>
<evidence type="ECO:0000259" key="15">
    <source>
        <dbReference type="PROSITE" id="PS51059"/>
    </source>
</evidence>
<comment type="caution">
    <text evidence="18">The sequence shown here is derived from an EMBL/GenBank/DDBJ whole genome shotgun (WGS) entry which is preliminary data.</text>
</comment>
<dbReference type="Pfam" id="PF05406">
    <property type="entry name" value="WGR"/>
    <property type="match status" value="1"/>
</dbReference>
<feature type="region of interest" description="Disordered" evidence="14">
    <location>
        <begin position="1"/>
        <end position="97"/>
    </location>
</feature>
<dbReference type="Gene3D" id="1.20.142.10">
    <property type="entry name" value="Poly(ADP-ribose) polymerase, regulatory domain"/>
    <property type="match status" value="1"/>
</dbReference>
<dbReference type="FunFam" id="2.20.140.10:FF:000001">
    <property type="entry name" value="Poly [ADP-ribose] polymerase"/>
    <property type="match status" value="1"/>
</dbReference>
<proteinExistence type="inferred from homology"/>
<dbReference type="EC" id="2.4.2.-" evidence="13"/>
<evidence type="ECO:0000256" key="14">
    <source>
        <dbReference type="SAM" id="MobiDB-lite"/>
    </source>
</evidence>
<dbReference type="PROSITE" id="PS51977">
    <property type="entry name" value="WGR"/>
    <property type="match status" value="1"/>
</dbReference>
<keyword evidence="5" id="KW-0479">Metal-binding</keyword>
<dbReference type="PROSITE" id="PS51059">
    <property type="entry name" value="PARP_CATALYTIC"/>
    <property type="match status" value="1"/>
</dbReference>
<keyword evidence="8" id="KW-0862">Zinc</keyword>
<dbReference type="FunFam" id="1.20.142.10:FF:000001">
    <property type="entry name" value="Poly [ADP-ribose] polymerase"/>
    <property type="match status" value="1"/>
</dbReference>
<dbReference type="SUPFAM" id="SSF56399">
    <property type="entry name" value="ADP-ribosylation"/>
    <property type="match status" value="1"/>
</dbReference>
<dbReference type="GO" id="GO:0035861">
    <property type="term" value="C:site of double-strand break"/>
    <property type="evidence" value="ECO:0007669"/>
    <property type="project" value="TreeGrafter"/>
</dbReference>
<feature type="region of interest" description="Disordered" evidence="14">
    <location>
        <begin position="671"/>
        <end position="692"/>
    </location>
</feature>
<accession>A0A819XPD8</accession>
<dbReference type="PANTHER" id="PTHR10459:SF66">
    <property type="entry name" value="PROTEIN MONO-ADP-RIBOSYLTRANSFERASE PARP3"/>
    <property type="match status" value="1"/>
</dbReference>
<dbReference type="AlphaFoldDB" id="A0A819XPD8"/>
<dbReference type="GO" id="GO:0005730">
    <property type="term" value="C:nucleolus"/>
    <property type="evidence" value="ECO:0007669"/>
    <property type="project" value="TreeGrafter"/>
</dbReference>
<dbReference type="CDD" id="cd01437">
    <property type="entry name" value="parp_like"/>
    <property type="match status" value="1"/>
</dbReference>
<keyword evidence="6" id="KW-0677">Repeat</keyword>
<organism evidence="18 19">
    <name type="scientific">Rotaria socialis</name>
    <dbReference type="NCBI Taxonomy" id="392032"/>
    <lineage>
        <taxon>Eukaryota</taxon>
        <taxon>Metazoa</taxon>
        <taxon>Spiralia</taxon>
        <taxon>Gnathifera</taxon>
        <taxon>Rotifera</taxon>
        <taxon>Eurotatoria</taxon>
        <taxon>Bdelloidea</taxon>
        <taxon>Philodinida</taxon>
        <taxon>Philodinidae</taxon>
        <taxon>Rotaria</taxon>
    </lineage>
</organism>
<dbReference type="PROSITE" id="PS51060">
    <property type="entry name" value="PARP_ALPHA_HD"/>
    <property type="match status" value="1"/>
</dbReference>
<keyword evidence="10" id="KW-0238">DNA-binding</keyword>
<dbReference type="InterPro" id="IPR012317">
    <property type="entry name" value="Poly(ADP-ribose)pol_cat_dom"/>
</dbReference>
<keyword evidence="3 13" id="KW-0808">Transferase</keyword>
<sequence>MPPKRRAKKATKAPATTKRKASPAKTAPTSKRAKKTIPIEEEEDEEVVEEETTVAEEEEEAEEEAVSSKTDIIKQLRAADASKSKPKKHLPDKNIPNADSYQVLDDYDAMLNQTNIGANNNKFYVIQALTQASKYYTWTRWGRVGESGNSQIFGPFASSDKAIQQFKSKFKDKTKNGWDNRSDFKKVAGKYDLIDVAGDGDDEDDQEKAPTSKSTTVEGKDGTVYAASKLDNATQSLIRLIFDTDMFKDALKTYDIDVKKMPLGKLSKSQIAKGFEILEELEAVMENKKKGTYDEISSRFYTTIPHDFGRTRPQPINTREGLQKKYDMLAVLADIELAQSMQKDKGDEGATKKKVEDAKPHPYDVNYGLLKCSLDHVDVESEEFKIIEKFTVNTQGYRKCKIMDVWRVGRDGDEERFSAHDKVDNRKLLWHGTSVAVVVAILKSGLRIMPHSGGRVGKGIYFASENGKSSGYVGTTNDVGKQIGIMFLNEVALGKEHSITVDDSSLKKPPANFDSVVARGQTEPDPKEDTSITIDGKKVTVPAGKPIRTTYTSSSFAQSEYLVYKENQCRIRHVFLFDVMIKQVSKPDYSKMSEGELRLLLNKHQQMLNNTRLINGLPDRGERLRNAIGEIEKFLATSSSPMDCDTITHQFCQMTMSSKDNEILQQSLRLEKPTRDSSKTSTYSNHFSDERLNEVKQRLKARQAERDSKATVTTAKLISLDEAIQLYNEETKRQEEHLVQQTTAKLLGNMSLSKTTFGLPPSTTSKTNLTHRKTTTAENDDDDEAGGENYIDELGRDEAEIVSDHDSDEIDYPDEVQQNDD</sequence>
<evidence type="ECO:0000259" key="16">
    <source>
        <dbReference type="PROSITE" id="PS51060"/>
    </source>
</evidence>
<dbReference type="GO" id="GO:0003677">
    <property type="term" value="F:DNA binding"/>
    <property type="evidence" value="ECO:0007669"/>
    <property type="project" value="UniProtKB-KW"/>
</dbReference>
<feature type="compositionally biased region" description="Basic residues" evidence="14">
    <location>
        <begin position="1"/>
        <end position="22"/>
    </location>
</feature>
<evidence type="ECO:0000256" key="10">
    <source>
        <dbReference type="ARBA" id="ARBA00023125"/>
    </source>
</evidence>
<dbReference type="Pfam" id="PF02877">
    <property type="entry name" value="PARP_reg"/>
    <property type="match status" value="1"/>
</dbReference>
<dbReference type="GO" id="GO:0003950">
    <property type="term" value="F:NAD+ poly-ADP-ribosyltransferase activity"/>
    <property type="evidence" value="ECO:0007669"/>
    <property type="project" value="UniProtKB-UniRule"/>
</dbReference>
<dbReference type="InterPro" id="IPR008893">
    <property type="entry name" value="WGR_domain"/>
</dbReference>
<keyword evidence="7" id="KW-0863">Zinc-finger</keyword>
<feature type="domain" description="PARP alpha-helical" evidence="16">
    <location>
        <begin position="227"/>
        <end position="343"/>
    </location>
</feature>
<dbReference type="GO" id="GO:1990404">
    <property type="term" value="F:NAD+-protein mono-ADP-ribosyltransferase activity"/>
    <property type="evidence" value="ECO:0007669"/>
    <property type="project" value="TreeGrafter"/>
</dbReference>
<comment type="subcellular location">
    <subcellularLocation>
        <location evidence="1">Nucleus</location>
    </subcellularLocation>
</comment>
<name>A0A819XPD8_9BILA</name>
<feature type="compositionally biased region" description="Acidic residues" evidence="14">
    <location>
        <begin position="806"/>
        <end position="821"/>
    </location>
</feature>
<evidence type="ECO:0000256" key="8">
    <source>
        <dbReference type="ARBA" id="ARBA00022833"/>
    </source>
</evidence>
<dbReference type="PANTHER" id="PTHR10459">
    <property type="entry name" value="DNA LIGASE"/>
    <property type="match status" value="1"/>
</dbReference>
<evidence type="ECO:0000256" key="4">
    <source>
        <dbReference type="ARBA" id="ARBA00022695"/>
    </source>
</evidence>
<protein>
    <recommendedName>
        <fullName evidence="13">Poly [ADP-ribose] polymerase</fullName>
        <shortName evidence="13">PARP</shortName>
        <ecNumber evidence="13">2.4.2.-</ecNumber>
    </recommendedName>
</protein>
<dbReference type="CDD" id="cd08002">
    <property type="entry name" value="WGR_PARP3_like"/>
    <property type="match status" value="1"/>
</dbReference>
<comment type="similarity">
    <text evidence="12">Belongs to the ARTD/PARP family.</text>
</comment>
<dbReference type="GO" id="GO:0006302">
    <property type="term" value="P:double-strand break repair"/>
    <property type="evidence" value="ECO:0007669"/>
    <property type="project" value="TreeGrafter"/>
</dbReference>
<dbReference type="GO" id="GO:0016779">
    <property type="term" value="F:nucleotidyltransferase activity"/>
    <property type="evidence" value="ECO:0007669"/>
    <property type="project" value="UniProtKB-KW"/>
</dbReference>
<dbReference type="Pfam" id="PF00644">
    <property type="entry name" value="PARP"/>
    <property type="match status" value="1"/>
</dbReference>
<keyword evidence="4" id="KW-0548">Nucleotidyltransferase</keyword>
<evidence type="ECO:0000256" key="9">
    <source>
        <dbReference type="ARBA" id="ARBA00023027"/>
    </source>
</evidence>
<keyword evidence="19" id="KW-1185">Reference proteome</keyword>
<dbReference type="EMBL" id="CAJOBP010000196">
    <property type="protein sequence ID" value="CAF4138939.1"/>
    <property type="molecule type" value="Genomic_DNA"/>
</dbReference>
<feature type="compositionally biased region" description="Acidic residues" evidence="14">
    <location>
        <begin position="39"/>
        <end position="65"/>
    </location>
</feature>
<dbReference type="InterPro" id="IPR036930">
    <property type="entry name" value="WGR_dom_sf"/>
</dbReference>
<evidence type="ECO:0000313" key="19">
    <source>
        <dbReference type="Proteomes" id="UP000663873"/>
    </source>
</evidence>
<dbReference type="SUPFAM" id="SSF142921">
    <property type="entry name" value="WGR domain-like"/>
    <property type="match status" value="1"/>
</dbReference>